<feature type="compositionally biased region" description="Low complexity" evidence="1">
    <location>
        <begin position="770"/>
        <end position="784"/>
    </location>
</feature>
<feature type="region of interest" description="Disordered" evidence="1">
    <location>
        <begin position="397"/>
        <end position="422"/>
    </location>
</feature>
<dbReference type="Proteomes" id="UP001164286">
    <property type="component" value="Unassembled WGS sequence"/>
</dbReference>
<dbReference type="EMBL" id="JAKWFO010000004">
    <property type="protein sequence ID" value="KAI9637277.1"/>
    <property type="molecule type" value="Genomic_DNA"/>
</dbReference>
<feature type="compositionally biased region" description="Pro residues" evidence="1">
    <location>
        <begin position="797"/>
        <end position="807"/>
    </location>
</feature>
<dbReference type="InterPro" id="IPR053013">
    <property type="entry name" value="LAT"/>
</dbReference>
<name>A0AA38HA15_9TREE</name>
<feature type="compositionally biased region" description="Polar residues" evidence="1">
    <location>
        <begin position="437"/>
        <end position="447"/>
    </location>
</feature>
<feature type="compositionally biased region" description="Low complexity" evidence="1">
    <location>
        <begin position="498"/>
        <end position="509"/>
    </location>
</feature>
<reference evidence="2" key="1">
    <citation type="journal article" date="2022" name="G3 (Bethesda)">
        <title>High quality genome of the basidiomycete yeast Dioszegia hungarica PDD-24b-2 isolated from cloud water.</title>
        <authorList>
            <person name="Jarrige D."/>
            <person name="Haridas S."/>
            <person name="Bleykasten-Grosshans C."/>
            <person name="Joly M."/>
            <person name="Nadalig T."/>
            <person name="Sancelme M."/>
            <person name="Vuilleumier S."/>
            <person name="Grigoriev I.V."/>
            <person name="Amato P."/>
            <person name="Bringel F."/>
        </authorList>
    </citation>
    <scope>NUCLEOTIDE SEQUENCE</scope>
    <source>
        <strain evidence="2">PDD-24b-2</strain>
    </source>
</reference>
<feature type="compositionally biased region" description="Pro residues" evidence="1">
    <location>
        <begin position="756"/>
        <end position="769"/>
    </location>
</feature>
<dbReference type="AlphaFoldDB" id="A0AA38HA15"/>
<gene>
    <name evidence="2" type="ORF">MKK02DRAFT_43200</name>
</gene>
<dbReference type="GeneID" id="77731522"/>
<feature type="region of interest" description="Disordered" evidence="1">
    <location>
        <begin position="437"/>
        <end position="475"/>
    </location>
</feature>
<protein>
    <recommendedName>
        <fullName evidence="4">N-acetyltransferase domain-containing protein</fullName>
    </recommendedName>
</protein>
<comment type="caution">
    <text evidence="2">The sequence shown here is derived from an EMBL/GenBank/DDBJ whole genome shotgun (WGS) entry which is preliminary data.</text>
</comment>
<dbReference type="PANTHER" id="PTHR34815">
    <property type="entry name" value="LYSINE ACETYLTRANSFERASE"/>
    <property type="match status" value="1"/>
</dbReference>
<feature type="region of interest" description="Disordered" evidence="1">
    <location>
        <begin position="498"/>
        <end position="531"/>
    </location>
</feature>
<evidence type="ECO:0000313" key="3">
    <source>
        <dbReference type="Proteomes" id="UP001164286"/>
    </source>
</evidence>
<organism evidence="2 3">
    <name type="scientific">Dioszegia hungarica</name>
    <dbReference type="NCBI Taxonomy" id="4972"/>
    <lineage>
        <taxon>Eukaryota</taxon>
        <taxon>Fungi</taxon>
        <taxon>Dikarya</taxon>
        <taxon>Basidiomycota</taxon>
        <taxon>Agaricomycotina</taxon>
        <taxon>Tremellomycetes</taxon>
        <taxon>Tremellales</taxon>
        <taxon>Bulleribasidiaceae</taxon>
        <taxon>Dioszegia</taxon>
    </lineage>
</organism>
<evidence type="ECO:0000313" key="2">
    <source>
        <dbReference type="EMBL" id="KAI9637277.1"/>
    </source>
</evidence>
<evidence type="ECO:0000256" key="1">
    <source>
        <dbReference type="SAM" id="MobiDB-lite"/>
    </source>
</evidence>
<dbReference type="PANTHER" id="PTHR34815:SF2">
    <property type="entry name" value="N-ACETYLTRANSFERASE DOMAIN-CONTAINING PROTEIN"/>
    <property type="match status" value="1"/>
</dbReference>
<feature type="region of interest" description="Disordered" evidence="1">
    <location>
        <begin position="749"/>
        <end position="829"/>
    </location>
</feature>
<feature type="compositionally biased region" description="Polar residues" evidence="1">
    <location>
        <begin position="512"/>
        <end position="529"/>
    </location>
</feature>
<dbReference type="RefSeq" id="XP_052947054.1">
    <property type="nucleotide sequence ID" value="XM_053092317.1"/>
</dbReference>
<accession>A0AA38HA15</accession>
<sequence length="929" mass="101680">MSAKADLSEFTLRLASPDQEEAYWRATFAFRASQIKSKTGESHQDGACKSWVLVRRDDLDGEVYSGCQTYRRKSHLLAPGSAEVQEVISYGIASVCTPEKHHRNGFATRMLSLLHYYISLPSTLPPFPTAQWGEAPAPLPADVQASLPPAVASILFSDVGSTFYSRSTIGVDRPGWIVADEDSQQISWKMAPPKGTSSSRGWIYRQDLGAVAKELSAAARKRTAADHKSSDVPVWSTDPASTGTMAYVPAMAMDDRPADWPYSEADEPCGLRIPATQPDQEECIVLFTGSHETPLGTGIAITYTHNLDAERLPTLLEALDECGAKMGLKEGMVWGYGPDSPLGRAWAESGRLLTAGKRPERKGHLGSNLDQAHVLSKFRHAIVTMPSILKSLFKSTLPSRSKPSRHPQPLSPGAFSDFDRSSTYSTEDLTQLTAQLARSLASHTSDPADQARSRKDSKSKGKSKDKLKKPKSRGAFADALHPAIQAIEAGNVSRIDPYYPSQSQVYPPQGHTGPSTHQGASSSYHTQAVPSPAQASFIPPKYAASQPSAGDEWSLAFQCCSAALASAEHLAQQRSLLPRRKKLADRCVSLLDAQRDELFAMRPWAEDKQLPMFRTLTQVYNEIINALDQVTPDNQHDIHGLLTVVQVLQEGPDYLIDIGLVECIIWQSEVIDPAYGADIRNLLDDAVAAQVGLVEFRRRLEVMIEVALAPPAGAVDNDLGRDALDAIRRFVKQLIIKLESRIGAHTANPFEFSTAPLPPTLSTPTPSPPASSSGSSSPATHTPHNAQTLQQTYGTGPLPPVSHPSPYPTRRAPSPTPSSTSTSSSQKSIFEYRGHRLTRSALELVQTQERLATADSSGQYAGEVSWDDLRNAWVPKWAEKLRSDEVADGEVPDTNPANFREKKKDAWGNRIGWYEGRMYYEEEPNFDLR</sequence>
<keyword evidence="3" id="KW-1185">Reference proteome</keyword>
<feature type="compositionally biased region" description="Low complexity" evidence="1">
    <location>
        <begin position="808"/>
        <end position="825"/>
    </location>
</feature>
<evidence type="ECO:0008006" key="4">
    <source>
        <dbReference type="Google" id="ProtNLM"/>
    </source>
</evidence>
<feature type="compositionally biased region" description="Polar residues" evidence="1">
    <location>
        <begin position="785"/>
        <end position="794"/>
    </location>
</feature>
<feature type="compositionally biased region" description="Basic and acidic residues" evidence="1">
    <location>
        <begin position="449"/>
        <end position="464"/>
    </location>
</feature>
<proteinExistence type="predicted"/>